<dbReference type="AlphaFoldDB" id="A0A426TYB2"/>
<dbReference type="PANTHER" id="PTHR41878">
    <property type="entry name" value="LEXA REPRESSOR-RELATED"/>
    <property type="match status" value="1"/>
</dbReference>
<feature type="domain" description="Plasmid pRiA4b Orf3-like" evidence="1">
    <location>
        <begin position="15"/>
        <end position="54"/>
    </location>
</feature>
<evidence type="ECO:0000259" key="1">
    <source>
        <dbReference type="Pfam" id="PF07929"/>
    </source>
</evidence>
<evidence type="ECO:0000313" key="3">
    <source>
        <dbReference type="Proteomes" id="UP000280307"/>
    </source>
</evidence>
<dbReference type="InterPro" id="IPR024047">
    <property type="entry name" value="MM3350-like_sf"/>
</dbReference>
<dbReference type="InterPro" id="IPR012912">
    <property type="entry name" value="Plasmid_pRiA4b_Orf3-like"/>
</dbReference>
<sequence length="107" mass="11799">MPRKVSTAPRGIYQGGTWGYANFLQAIADPEHSDHEEMLDWVGEAFDPEYFDAKATLLTVGARRHGVALPVVAPTGKAAPCPYTALLLRYCQNPLDKPPSDQVEWSQ</sequence>
<dbReference type="PANTHER" id="PTHR41878:SF1">
    <property type="entry name" value="TNPR PROTEIN"/>
    <property type="match status" value="1"/>
</dbReference>
<evidence type="ECO:0000313" key="2">
    <source>
        <dbReference type="EMBL" id="RRR70738.1"/>
    </source>
</evidence>
<comment type="caution">
    <text evidence="2">The sequence shown here is derived from an EMBL/GenBank/DDBJ whole genome shotgun (WGS) entry which is preliminary data.</text>
</comment>
<accession>A0A426TYB2</accession>
<dbReference type="SUPFAM" id="SSF159941">
    <property type="entry name" value="MM3350-like"/>
    <property type="match status" value="1"/>
</dbReference>
<dbReference type="Pfam" id="PF07929">
    <property type="entry name" value="PRiA4_ORF3"/>
    <property type="match status" value="1"/>
</dbReference>
<proteinExistence type="predicted"/>
<gene>
    <name evidence="2" type="ORF">EI684_12745</name>
</gene>
<organism evidence="2 3">
    <name type="scientific">Candidatus Viridilinea halotolerans</name>
    <dbReference type="NCBI Taxonomy" id="2491704"/>
    <lineage>
        <taxon>Bacteria</taxon>
        <taxon>Bacillati</taxon>
        <taxon>Chloroflexota</taxon>
        <taxon>Chloroflexia</taxon>
        <taxon>Chloroflexales</taxon>
        <taxon>Chloroflexineae</taxon>
        <taxon>Oscillochloridaceae</taxon>
        <taxon>Candidatus Viridilinea</taxon>
    </lineage>
</organism>
<dbReference type="EMBL" id="RSAS01000499">
    <property type="protein sequence ID" value="RRR70738.1"/>
    <property type="molecule type" value="Genomic_DNA"/>
</dbReference>
<name>A0A426TYB2_9CHLR</name>
<dbReference type="Proteomes" id="UP000280307">
    <property type="component" value="Unassembled WGS sequence"/>
</dbReference>
<dbReference type="Gene3D" id="3.10.290.30">
    <property type="entry name" value="MM3350-like"/>
    <property type="match status" value="1"/>
</dbReference>
<reference evidence="2 3" key="1">
    <citation type="submission" date="2018-12" db="EMBL/GenBank/DDBJ databases">
        <title>Genome Sequence of Candidatus Viridilinea halotolerans isolated from saline sulfide-rich spring.</title>
        <authorList>
            <person name="Grouzdev D.S."/>
            <person name="Burganskaya E.I."/>
            <person name="Krutkina M.S."/>
            <person name="Sukhacheva M.V."/>
            <person name="Gorlenko V.M."/>
        </authorList>
    </citation>
    <scope>NUCLEOTIDE SEQUENCE [LARGE SCALE GENOMIC DNA]</scope>
    <source>
        <strain evidence="2">Chok-6</strain>
    </source>
</reference>
<protein>
    <recommendedName>
        <fullName evidence="1">Plasmid pRiA4b Orf3-like domain-containing protein</fullName>
    </recommendedName>
</protein>